<proteinExistence type="predicted"/>
<sequence length="198" mass="22821">KLRGHWCVPTLVPTEFAEERATYVYLIRFVLVPQSLSSCLICCGRAKVNKSIIESSSEVRREKNTEFGVRIDKEISIVKCINTSSRFKEIIRKFHGNSDYCHCVAIVRLPVHLGRNILQTHHCNKRQWEIRTVAKPRLKGRVFKYLQATLENNNQMEYTILNHSLFQLIVQLYPQGTSLALADGCLPRLDNISNYNST</sequence>
<accession>A0A1B0BF94</accession>
<dbReference type="AlphaFoldDB" id="A0A1B0BF94"/>
<dbReference type="VEuPathDB" id="VectorBase:GPPI028168"/>
<evidence type="ECO:0000313" key="1">
    <source>
        <dbReference type="EnsemblMetazoa" id="GPPI028168-PA"/>
    </source>
</evidence>
<name>A0A1B0BF94_9MUSC</name>
<protein>
    <submittedName>
        <fullName evidence="1">Uncharacterized protein</fullName>
    </submittedName>
</protein>
<reference evidence="2" key="1">
    <citation type="submission" date="2015-01" db="EMBL/GenBank/DDBJ databases">
        <authorList>
            <person name="Aksoy S."/>
            <person name="Warren W."/>
            <person name="Wilson R.K."/>
        </authorList>
    </citation>
    <scope>NUCLEOTIDE SEQUENCE [LARGE SCALE GENOMIC DNA]</scope>
    <source>
        <strain evidence="2">IAEA</strain>
    </source>
</reference>
<dbReference type="EMBL" id="JXJN01013325">
    <property type="status" value="NOT_ANNOTATED_CDS"/>
    <property type="molecule type" value="Genomic_DNA"/>
</dbReference>
<evidence type="ECO:0000313" key="2">
    <source>
        <dbReference type="Proteomes" id="UP000092460"/>
    </source>
</evidence>
<keyword evidence="2" id="KW-1185">Reference proteome</keyword>
<organism evidence="1 2">
    <name type="scientific">Glossina palpalis gambiensis</name>
    <dbReference type="NCBI Taxonomy" id="67801"/>
    <lineage>
        <taxon>Eukaryota</taxon>
        <taxon>Metazoa</taxon>
        <taxon>Ecdysozoa</taxon>
        <taxon>Arthropoda</taxon>
        <taxon>Hexapoda</taxon>
        <taxon>Insecta</taxon>
        <taxon>Pterygota</taxon>
        <taxon>Neoptera</taxon>
        <taxon>Endopterygota</taxon>
        <taxon>Diptera</taxon>
        <taxon>Brachycera</taxon>
        <taxon>Muscomorpha</taxon>
        <taxon>Hippoboscoidea</taxon>
        <taxon>Glossinidae</taxon>
        <taxon>Glossina</taxon>
    </lineage>
</organism>
<dbReference type="Proteomes" id="UP000092460">
    <property type="component" value="Unassembled WGS sequence"/>
</dbReference>
<reference evidence="1" key="2">
    <citation type="submission" date="2020-05" db="UniProtKB">
        <authorList>
            <consortium name="EnsemblMetazoa"/>
        </authorList>
    </citation>
    <scope>IDENTIFICATION</scope>
    <source>
        <strain evidence="1">IAEA</strain>
    </source>
</reference>
<dbReference type="EMBL" id="JXJN01013326">
    <property type="status" value="NOT_ANNOTATED_CDS"/>
    <property type="molecule type" value="Genomic_DNA"/>
</dbReference>
<dbReference type="EnsemblMetazoa" id="GPPI028168-RA">
    <property type="protein sequence ID" value="GPPI028168-PA"/>
    <property type="gene ID" value="GPPI028168"/>
</dbReference>